<dbReference type="InterPro" id="IPR000477">
    <property type="entry name" value="RT_dom"/>
</dbReference>
<name>A0A813LV87_POLGL</name>
<accession>A0A813LV87</accession>
<organism evidence="3 4">
    <name type="scientific">Polarella glacialis</name>
    <name type="common">Dinoflagellate</name>
    <dbReference type="NCBI Taxonomy" id="89957"/>
    <lineage>
        <taxon>Eukaryota</taxon>
        <taxon>Sar</taxon>
        <taxon>Alveolata</taxon>
        <taxon>Dinophyceae</taxon>
        <taxon>Suessiales</taxon>
        <taxon>Suessiaceae</taxon>
        <taxon>Polarella</taxon>
    </lineage>
</organism>
<protein>
    <recommendedName>
        <fullName evidence="2">Reverse transcriptase domain-containing protein</fullName>
    </recommendedName>
</protein>
<dbReference type="PANTHER" id="PTHR47027">
    <property type="entry name" value="REVERSE TRANSCRIPTASE DOMAIN-CONTAINING PROTEIN"/>
    <property type="match status" value="1"/>
</dbReference>
<proteinExistence type="predicted"/>
<feature type="domain" description="Reverse transcriptase" evidence="2">
    <location>
        <begin position="429"/>
        <end position="645"/>
    </location>
</feature>
<dbReference type="Proteomes" id="UP000626109">
    <property type="component" value="Unassembled WGS sequence"/>
</dbReference>
<feature type="signal peptide" evidence="1">
    <location>
        <begin position="1"/>
        <end position="18"/>
    </location>
</feature>
<evidence type="ECO:0000259" key="2">
    <source>
        <dbReference type="Pfam" id="PF00078"/>
    </source>
</evidence>
<evidence type="ECO:0000313" key="4">
    <source>
        <dbReference type="Proteomes" id="UP000626109"/>
    </source>
</evidence>
<reference evidence="3" key="1">
    <citation type="submission" date="2021-02" db="EMBL/GenBank/DDBJ databases">
        <authorList>
            <person name="Dougan E. K."/>
            <person name="Rhodes N."/>
            <person name="Thang M."/>
            <person name="Chan C."/>
        </authorList>
    </citation>
    <scope>NUCLEOTIDE SEQUENCE</scope>
</reference>
<feature type="chain" id="PRO_5032367886" description="Reverse transcriptase domain-containing protein" evidence="1">
    <location>
        <begin position="19"/>
        <end position="1002"/>
    </location>
</feature>
<evidence type="ECO:0000256" key="1">
    <source>
        <dbReference type="SAM" id="SignalP"/>
    </source>
</evidence>
<dbReference type="AlphaFoldDB" id="A0A813LV87"/>
<gene>
    <name evidence="3" type="ORF">PGLA2088_LOCUS50969</name>
</gene>
<comment type="caution">
    <text evidence="3">The sequence shown here is derived from an EMBL/GenBank/DDBJ whole genome shotgun (WGS) entry which is preliminary data.</text>
</comment>
<dbReference type="PANTHER" id="PTHR47027:SF20">
    <property type="entry name" value="REVERSE TRANSCRIPTASE-LIKE PROTEIN WITH RNA-DIRECTED DNA POLYMERASE DOMAIN"/>
    <property type="match status" value="1"/>
</dbReference>
<keyword evidence="1" id="KW-0732">Signal</keyword>
<sequence>MNSIAVAVGIADVLLVSAYLPDPAKPDVDYEGALMDLQDLVLSATSSFHPALVAVGLDAQTELPPCALPELVGDFAIGCWRKHGLRGDAFLEFLSRLSLTAANTFPPDVAHAAPWTHQHWVTKALKQIDFVGVRAPLGFTSQVRHDLDAASDHKPIHCVLRREPLSAVPCRAPRPSKGWQPLDSSSLAHFRNLVLDQTQIAPSGRTECSLLQFEQAVVEACDAVPRSTFASRRHRERPPEPAGIVAARQLLQATLDPLLKHERGRHLRTLRRRWHRQLMAAKRKRDATGGARTDKMLSGRRSYLLDDLGNKLFARAAWKISMQSYFENLFFDPANDFQVQKVRMARLHAEIRAEGDSAHIAVSISVALEARARLNHDKRPGTDEVCPEALHALPWTVVLAIALQFETRLNSPWQSDTPSSWLSVYGMCIPKEGRPHRLTQWRVIAVVSFFLKWYTAVLTILLERMALPLKTNSLGFIRGRQTMEAIETLRLLLQKSSEWNLPLAIGSADVLKAFDHMQHDCIEASLREQQAPTRLIAGILRELSFVQMDITLAGTPLDSPVAYTRGGKQGGTETPRVFARLFDSALAPVLEWWDNAGFGFYLSELEISVTHVIWADNVYVIGTSKQMIVDMLAMASMAMRVWGLFWKPSSLSCLANAKAQSMDGRSEMQVPSLDPNTPVLTCPVVAELLVLGVCLDRAGNSQCSIRHRLAAASQHWHARRAQLCCRSAPLRSRIERFYCTVVRTLLYGSGGWSPSVSVCGLLRSFELRCLRAMLGRRRKPNESYVEWARRSNARLRACLHRWGQLSVCQLFFKSLHGWAGHVCRAPADLDLHHVVRWRTTAWWQALQIVGESDFRNVMGWRHARPGNHTRWETPLFSAFGSDWMATTSSRTLWAATVETFVHLTLGAMEGLHSGKFSFAPFLRRPSTTQRSLVPFAAIPVLMSSEIHFSNTALVARRAPACRRVVFCLDSEVVVHWINGEWRVSEPGCTTLVSQVQNHLAML</sequence>
<dbReference type="EMBL" id="CAJNNW010037506">
    <property type="protein sequence ID" value="CAE8742444.1"/>
    <property type="molecule type" value="Genomic_DNA"/>
</dbReference>
<dbReference type="Pfam" id="PF00078">
    <property type="entry name" value="RVT_1"/>
    <property type="match status" value="1"/>
</dbReference>
<evidence type="ECO:0000313" key="3">
    <source>
        <dbReference type="EMBL" id="CAE8742444.1"/>
    </source>
</evidence>